<dbReference type="Proteomes" id="UP000279601">
    <property type="component" value="Segment"/>
</dbReference>
<dbReference type="RefSeq" id="YP_010091749.1">
    <property type="nucleotide sequence ID" value="NC_055726.1"/>
</dbReference>
<proteinExistence type="predicted"/>
<name>A0A1D3RL62_9CAUD</name>
<dbReference type="EMBL" id="LT614807">
    <property type="protein sequence ID" value="SCN45827.1"/>
    <property type="molecule type" value="Genomic_DNA"/>
</dbReference>
<keyword evidence="2" id="KW-1185">Reference proteome</keyword>
<sequence length="73" mass="8639">MEKFDFVIQDLVTGDYYYYFSGDPEFDEGWHLGDLFEALGFETEDDAWRCGEVDELTQFTIRKRTTYVTSESI</sequence>
<evidence type="ECO:0000313" key="1">
    <source>
        <dbReference type="EMBL" id="SCN45827.1"/>
    </source>
</evidence>
<dbReference type="GeneID" id="65109282"/>
<accession>A0A1D3RL62</accession>
<reference evidence="2" key="1">
    <citation type="submission" date="2016-09" db="EMBL/GenBank/DDBJ databases">
        <authorList>
            <person name="Kajsik M."/>
        </authorList>
    </citation>
    <scope>NUCLEOTIDE SEQUENCE [LARGE SCALE GENOMIC DNA]</scope>
</reference>
<evidence type="ECO:0000313" key="2">
    <source>
        <dbReference type="Proteomes" id="UP000279601"/>
    </source>
</evidence>
<protein>
    <submittedName>
        <fullName evidence="1">Uncharacterized protein</fullName>
    </submittedName>
</protein>
<organism evidence="1 2">
    <name type="scientific">Cronobacter phage Pet-CM3-4</name>
    <dbReference type="NCBI Taxonomy" id="1892569"/>
    <lineage>
        <taxon>Viruses</taxon>
        <taxon>Duplodnaviria</taxon>
        <taxon>Heunggongvirae</taxon>
        <taxon>Uroviricota</taxon>
        <taxon>Caudoviricetes</taxon>
        <taxon>Pantevenvirales</taxon>
        <taxon>Straboviridae</taxon>
        <taxon>Tevenvirinae</taxon>
        <taxon>Karamvirus</taxon>
        <taxon>Karamvirus petcm34</taxon>
    </lineage>
</organism>
<dbReference type="KEGG" id="vg:65109282"/>